<gene>
    <name evidence="12" type="ORF">FN846DRAFT_954767</name>
</gene>
<evidence type="ECO:0000256" key="10">
    <source>
        <dbReference type="SAM" id="SignalP"/>
    </source>
</evidence>
<organism evidence="12 13">
    <name type="scientific">Sphaerosporella brunnea</name>
    <dbReference type="NCBI Taxonomy" id="1250544"/>
    <lineage>
        <taxon>Eukaryota</taxon>
        <taxon>Fungi</taxon>
        <taxon>Dikarya</taxon>
        <taxon>Ascomycota</taxon>
        <taxon>Pezizomycotina</taxon>
        <taxon>Pezizomycetes</taxon>
        <taxon>Pezizales</taxon>
        <taxon>Pyronemataceae</taxon>
        <taxon>Sphaerosporella</taxon>
    </lineage>
</organism>
<comment type="similarity">
    <text evidence="1">Belongs to the peptidase M43B family.</text>
</comment>
<dbReference type="GO" id="GO:0006508">
    <property type="term" value="P:proteolysis"/>
    <property type="evidence" value="ECO:0007669"/>
    <property type="project" value="UniProtKB-KW"/>
</dbReference>
<sequence>MKVSVLMVFAAATFATATRKCGTEEPTAEFIATSNAILENAAMSIQEIHAQAINVPVWFHVLRSGTSVSQGNIPDKNLQDQLNVMNADYASAGISFVLQGITRTTNSAWYNDQAETEMKSSLRKGNYGTLNVYFQKLSAGILGYCTFPVRNPSASDSTLDGCAVLSTSVPGGSSTNYNLGRTVTHEAGHWFGLYHTFEGGCSGTGDAVSDTPAEASPASGCPTGRDTCSSPGVDPIHNFMDYTYDSCMTEFTPGQATRMKTLFNSYRT</sequence>
<evidence type="ECO:0000313" key="13">
    <source>
        <dbReference type="Proteomes" id="UP000326924"/>
    </source>
</evidence>
<evidence type="ECO:0000313" key="12">
    <source>
        <dbReference type="EMBL" id="KAA8902931.1"/>
    </source>
</evidence>
<evidence type="ECO:0000256" key="5">
    <source>
        <dbReference type="ARBA" id="ARBA00022801"/>
    </source>
</evidence>
<dbReference type="SUPFAM" id="SSF55486">
    <property type="entry name" value="Metalloproteases ('zincins'), catalytic domain"/>
    <property type="match status" value="1"/>
</dbReference>
<dbReference type="Proteomes" id="UP000326924">
    <property type="component" value="Unassembled WGS sequence"/>
</dbReference>
<keyword evidence="13" id="KW-1185">Reference proteome</keyword>
<proteinExistence type="inferred from homology"/>
<keyword evidence="3" id="KW-0479">Metal-binding</keyword>
<keyword evidence="6" id="KW-0862">Zinc</keyword>
<accession>A0A5J5ETY7</accession>
<dbReference type="GO" id="GO:0046872">
    <property type="term" value="F:metal ion binding"/>
    <property type="evidence" value="ECO:0007669"/>
    <property type="project" value="UniProtKB-KW"/>
</dbReference>
<comment type="caution">
    <text evidence="12">The sequence shown here is derived from an EMBL/GenBank/DDBJ whole genome shotgun (WGS) entry which is preliminary data.</text>
</comment>
<keyword evidence="7 12" id="KW-0482">Metalloprotease</keyword>
<evidence type="ECO:0000256" key="1">
    <source>
        <dbReference type="ARBA" id="ARBA00008721"/>
    </source>
</evidence>
<feature type="region of interest" description="Disordered" evidence="9">
    <location>
        <begin position="205"/>
        <end position="226"/>
    </location>
</feature>
<dbReference type="GO" id="GO:0008237">
    <property type="term" value="F:metallopeptidase activity"/>
    <property type="evidence" value="ECO:0007669"/>
    <property type="project" value="UniProtKB-KW"/>
</dbReference>
<evidence type="ECO:0000256" key="8">
    <source>
        <dbReference type="ARBA" id="ARBA00023157"/>
    </source>
</evidence>
<dbReference type="InterPro" id="IPR024079">
    <property type="entry name" value="MetalloPept_cat_dom_sf"/>
</dbReference>
<dbReference type="OrthoDB" id="536211at2759"/>
<keyword evidence="4 10" id="KW-0732">Signal</keyword>
<evidence type="ECO:0000256" key="6">
    <source>
        <dbReference type="ARBA" id="ARBA00022833"/>
    </source>
</evidence>
<evidence type="ECO:0000256" key="2">
    <source>
        <dbReference type="ARBA" id="ARBA00022670"/>
    </source>
</evidence>
<dbReference type="PANTHER" id="PTHR47466:SF1">
    <property type="entry name" value="METALLOPROTEASE MEP1 (AFU_ORTHOLOGUE AFUA_1G07730)-RELATED"/>
    <property type="match status" value="1"/>
</dbReference>
<dbReference type="Pfam" id="PF05572">
    <property type="entry name" value="Peptidase_M43"/>
    <property type="match status" value="1"/>
</dbReference>
<evidence type="ECO:0000256" key="4">
    <source>
        <dbReference type="ARBA" id="ARBA00022729"/>
    </source>
</evidence>
<keyword evidence="2 12" id="KW-0645">Protease</keyword>
<feature type="signal peptide" evidence="10">
    <location>
        <begin position="1"/>
        <end position="17"/>
    </location>
</feature>
<dbReference type="Gene3D" id="3.40.390.10">
    <property type="entry name" value="Collagenase (Catalytic Domain)"/>
    <property type="match status" value="1"/>
</dbReference>
<keyword evidence="5" id="KW-0378">Hydrolase</keyword>
<evidence type="ECO:0000256" key="9">
    <source>
        <dbReference type="SAM" id="MobiDB-lite"/>
    </source>
</evidence>
<dbReference type="InterPro" id="IPR008754">
    <property type="entry name" value="Peptidase_M43"/>
</dbReference>
<dbReference type="CDD" id="cd04275">
    <property type="entry name" value="ZnMc_pappalysin_like"/>
    <property type="match status" value="1"/>
</dbReference>
<dbReference type="EMBL" id="VXIS01000124">
    <property type="protein sequence ID" value="KAA8902931.1"/>
    <property type="molecule type" value="Genomic_DNA"/>
</dbReference>
<feature type="domain" description="Peptidase M43 pregnancy-associated plasma-A" evidence="11">
    <location>
        <begin position="171"/>
        <end position="261"/>
    </location>
</feature>
<dbReference type="PANTHER" id="PTHR47466">
    <property type="match status" value="1"/>
</dbReference>
<name>A0A5J5ETY7_9PEZI</name>
<keyword evidence="8" id="KW-1015">Disulfide bond</keyword>
<protein>
    <submittedName>
        <fullName evidence="12">Metalloprotease</fullName>
    </submittedName>
</protein>
<evidence type="ECO:0000256" key="3">
    <source>
        <dbReference type="ARBA" id="ARBA00022723"/>
    </source>
</evidence>
<reference evidence="12 13" key="1">
    <citation type="submission" date="2019-09" db="EMBL/GenBank/DDBJ databases">
        <title>Draft genome of the ectomycorrhizal ascomycete Sphaerosporella brunnea.</title>
        <authorList>
            <consortium name="DOE Joint Genome Institute"/>
            <person name="Benucci G.M."/>
            <person name="Marozzi G."/>
            <person name="Antonielli L."/>
            <person name="Sanchez S."/>
            <person name="Marco P."/>
            <person name="Wang X."/>
            <person name="Falini L.B."/>
            <person name="Barry K."/>
            <person name="Haridas S."/>
            <person name="Lipzen A."/>
            <person name="Labutti K."/>
            <person name="Grigoriev I.V."/>
            <person name="Murat C."/>
            <person name="Martin F."/>
            <person name="Albertini E."/>
            <person name="Donnini D."/>
            <person name="Bonito G."/>
        </authorList>
    </citation>
    <scope>NUCLEOTIDE SEQUENCE [LARGE SCALE GENOMIC DNA]</scope>
    <source>
        <strain evidence="12 13">Sb_GMNB300</strain>
    </source>
</reference>
<dbReference type="AlphaFoldDB" id="A0A5J5ETY7"/>
<evidence type="ECO:0000256" key="7">
    <source>
        <dbReference type="ARBA" id="ARBA00023049"/>
    </source>
</evidence>
<evidence type="ECO:0000259" key="11">
    <source>
        <dbReference type="Pfam" id="PF05572"/>
    </source>
</evidence>
<dbReference type="InParanoid" id="A0A5J5ETY7"/>
<feature type="chain" id="PRO_5023837395" evidence="10">
    <location>
        <begin position="18"/>
        <end position="268"/>
    </location>
</feature>